<reference evidence="1 2" key="1">
    <citation type="journal article" date="2018" name="New Phytol.">
        <title>Phylogenomics of Endogonaceae and evolution of mycorrhizas within Mucoromycota.</title>
        <authorList>
            <person name="Chang Y."/>
            <person name="Desiro A."/>
            <person name="Na H."/>
            <person name="Sandor L."/>
            <person name="Lipzen A."/>
            <person name="Clum A."/>
            <person name="Barry K."/>
            <person name="Grigoriev I.V."/>
            <person name="Martin F.M."/>
            <person name="Stajich J.E."/>
            <person name="Smith M.E."/>
            <person name="Bonito G."/>
            <person name="Spatafora J.W."/>
        </authorList>
    </citation>
    <scope>NUCLEOTIDE SEQUENCE [LARGE SCALE GENOMIC DNA]</scope>
    <source>
        <strain evidence="1 2">GMNB39</strain>
    </source>
</reference>
<dbReference type="EMBL" id="RBNI01005779">
    <property type="protein sequence ID" value="RUP46486.1"/>
    <property type="molecule type" value="Genomic_DNA"/>
</dbReference>
<dbReference type="Proteomes" id="UP000268093">
    <property type="component" value="Unassembled WGS sequence"/>
</dbReference>
<keyword evidence="2" id="KW-1185">Reference proteome</keyword>
<proteinExistence type="predicted"/>
<comment type="caution">
    <text evidence="1">The sequence shown here is derived from an EMBL/GenBank/DDBJ whole genome shotgun (WGS) entry which is preliminary data.</text>
</comment>
<sequence length="90" mass="9237">MGITFLFNDSPLISPLSHDIYTSWDHVVLLENLGHNGDSGVDGVGDDQHESLGTELGGGGGEIPDDTGIDLEQVVASHAGLAGNASGDDH</sequence>
<evidence type="ECO:0000313" key="1">
    <source>
        <dbReference type="EMBL" id="RUP46486.1"/>
    </source>
</evidence>
<evidence type="ECO:0000313" key="2">
    <source>
        <dbReference type="Proteomes" id="UP000268093"/>
    </source>
</evidence>
<name>A0A433D6K7_9FUNG</name>
<gene>
    <name evidence="1" type="ORF">BC936DRAFT_146904</name>
</gene>
<accession>A0A433D6K7</accession>
<protein>
    <submittedName>
        <fullName evidence="1">Uncharacterized protein</fullName>
    </submittedName>
</protein>
<organism evidence="1 2">
    <name type="scientific">Jimgerdemannia flammicorona</name>
    <dbReference type="NCBI Taxonomy" id="994334"/>
    <lineage>
        <taxon>Eukaryota</taxon>
        <taxon>Fungi</taxon>
        <taxon>Fungi incertae sedis</taxon>
        <taxon>Mucoromycota</taxon>
        <taxon>Mucoromycotina</taxon>
        <taxon>Endogonomycetes</taxon>
        <taxon>Endogonales</taxon>
        <taxon>Endogonaceae</taxon>
        <taxon>Jimgerdemannia</taxon>
    </lineage>
</organism>